<dbReference type="Gene3D" id="1.20.58.110">
    <property type="entry name" value="Ribosomal protein S20"/>
    <property type="match status" value="1"/>
</dbReference>
<dbReference type="AlphaFoldDB" id="A0A1G1Z9V3"/>
<dbReference type="HAMAP" id="MF_00500">
    <property type="entry name" value="Ribosomal_bS20"/>
    <property type="match status" value="1"/>
</dbReference>
<evidence type="ECO:0000256" key="1">
    <source>
        <dbReference type="ARBA" id="ARBA00007634"/>
    </source>
</evidence>
<dbReference type="NCBIfam" id="TIGR00029">
    <property type="entry name" value="S20"/>
    <property type="match status" value="1"/>
</dbReference>
<accession>A0A1G1Z9V3</accession>
<keyword evidence="4 7" id="KW-0689">Ribosomal protein</keyword>
<dbReference type="STRING" id="1797690.A3B23_01885"/>
<evidence type="ECO:0000256" key="2">
    <source>
        <dbReference type="ARBA" id="ARBA00022730"/>
    </source>
</evidence>
<protein>
    <recommendedName>
        <fullName evidence="6 7">Small ribosomal subunit protein bS20</fullName>
    </recommendedName>
</protein>
<dbReference type="GO" id="GO:0070181">
    <property type="term" value="F:small ribosomal subunit rRNA binding"/>
    <property type="evidence" value="ECO:0007669"/>
    <property type="project" value="TreeGrafter"/>
</dbReference>
<dbReference type="InterPro" id="IPR002583">
    <property type="entry name" value="Ribosomal_bS20"/>
</dbReference>
<dbReference type="GO" id="GO:0003735">
    <property type="term" value="F:structural constituent of ribosome"/>
    <property type="evidence" value="ECO:0007669"/>
    <property type="project" value="InterPro"/>
</dbReference>
<gene>
    <name evidence="7" type="primary">rpsT</name>
    <name evidence="8" type="ORF">A3B23_01885</name>
</gene>
<comment type="function">
    <text evidence="7">Binds directly to 16S ribosomal RNA.</text>
</comment>
<keyword evidence="5 7" id="KW-0687">Ribonucleoprotein</keyword>
<comment type="caution">
    <text evidence="8">The sequence shown here is derived from an EMBL/GenBank/DDBJ whole genome shotgun (WGS) entry which is preliminary data.</text>
</comment>
<dbReference type="InterPro" id="IPR036510">
    <property type="entry name" value="Ribosomal_bS20_sf"/>
</dbReference>
<keyword evidence="2 7" id="KW-0699">rRNA-binding</keyword>
<reference evidence="8 9" key="1">
    <citation type="journal article" date="2016" name="Nat. Commun.">
        <title>Thousands of microbial genomes shed light on interconnected biogeochemical processes in an aquifer system.</title>
        <authorList>
            <person name="Anantharaman K."/>
            <person name="Brown C.T."/>
            <person name="Hug L.A."/>
            <person name="Sharon I."/>
            <person name="Castelle C.J."/>
            <person name="Probst A.J."/>
            <person name="Thomas B.C."/>
            <person name="Singh A."/>
            <person name="Wilkins M.J."/>
            <person name="Karaoz U."/>
            <person name="Brodie E.L."/>
            <person name="Williams K.H."/>
            <person name="Hubbard S.S."/>
            <person name="Banfield J.F."/>
        </authorList>
    </citation>
    <scope>NUCLEOTIDE SEQUENCE [LARGE SCALE GENOMIC DNA]</scope>
</reference>
<evidence type="ECO:0000256" key="3">
    <source>
        <dbReference type="ARBA" id="ARBA00022884"/>
    </source>
</evidence>
<evidence type="ECO:0000256" key="4">
    <source>
        <dbReference type="ARBA" id="ARBA00022980"/>
    </source>
</evidence>
<dbReference type="GO" id="GO:0005829">
    <property type="term" value="C:cytosol"/>
    <property type="evidence" value="ECO:0007669"/>
    <property type="project" value="TreeGrafter"/>
</dbReference>
<proteinExistence type="inferred from homology"/>
<organism evidence="8 9">
    <name type="scientific">Candidatus Colwellbacteria bacterium RIFCSPLOWO2_01_FULL_48_10</name>
    <dbReference type="NCBI Taxonomy" id="1797690"/>
    <lineage>
        <taxon>Bacteria</taxon>
        <taxon>Candidatus Colwelliibacteriota</taxon>
    </lineage>
</organism>
<dbReference type="EMBL" id="MHIY01000001">
    <property type="protein sequence ID" value="OGY60407.1"/>
    <property type="molecule type" value="Genomic_DNA"/>
</dbReference>
<evidence type="ECO:0000313" key="8">
    <source>
        <dbReference type="EMBL" id="OGY60407.1"/>
    </source>
</evidence>
<keyword evidence="3 7" id="KW-0694">RNA-binding</keyword>
<dbReference type="Proteomes" id="UP000178744">
    <property type="component" value="Unassembled WGS sequence"/>
</dbReference>
<sequence length="90" mass="10269">MPKTTSAKKALRQNIKRRAQNIERAKNLKKVMNSYLKLIDAKKFDEAAKQLPAVYKVLDKSAKVNLIKKNKASRLKSRLTQRLKSTKASS</sequence>
<dbReference type="GO" id="GO:0006412">
    <property type="term" value="P:translation"/>
    <property type="evidence" value="ECO:0007669"/>
    <property type="project" value="UniProtKB-UniRule"/>
</dbReference>
<dbReference type="GO" id="GO:0015935">
    <property type="term" value="C:small ribosomal subunit"/>
    <property type="evidence" value="ECO:0007669"/>
    <property type="project" value="TreeGrafter"/>
</dbReference>
<evidence type="ECO:0000313" key="9">
    <source>
        <dbReference type="Proteomes" id="UP000178744"/>
    </source>
</evidence>
<name>A0A1G1Z9V3_9BACT</name>
<evidence type="ECO:0000256" key="5">
    <source>
        <dbReference type="ARBA" id="ARBA00023274"/>
    </source>
</evidence>
<evidence type="ECO:0000256" key="7">
    <source>
        <dbReference type="HAMAP-Rule" id="MF_00500"/>
    </source>
</evidence>
<dbReference type="SUPFAM" id="SSF46992">
    <property type="entry name" value="Ribosomal protein S20"/>
    <property type="match status" value="1"/>
</dbReference>
<dbReference type="PANTHER" id="PTHR33398">
    <property type="entry name" value="30S RIBOSOMAL PROTEIN S20"/>
    <property type="match status" value="1"/>
</dbReference>
<evidence type="ECO:0000256" key="6">
    <source>
        <dbReference type="ARBA" id="ARBA00035136"/>
    </source>
</evidence>
<comment type="similarity">
    <text evidence="1 7">Belongs to the bacterial ribosomal protein bS20 family.</text>
</comment>
<dbReference type="Pfam" id="PF01649">
    <property type="entry name" value="Ribosomal_S20p"/>
    <property type="match status" value="1"/>
</dbReference>
<dbReference type="PANTHER" id="PTHR33398:SF1">
    <property type="entry name" value="SMALL RIBOSOMAL SUBUNIT PROTEIN BS20C"/>
    <property type="match status" value="1"/>
</dbReference>